<feature type="domain" description="RING-type" evidence="6">
    <location>
        <begin position="131"/>
        <end position="176"/>
    </location>
</feature>
<evidence type="ECO:0000256" key="3">
    <source>
        <dbReference type="ARBA" id="ARBA00022833"/>
    </source>
</evidence>
<sequence length="193" mass="22231">MSAARTNTTIAALKAKIEKTRKTIELRKSYLEPLEKEHEEAKLRVNKAIEDKKRILKNHAARMRGMKNSKKNFQKQLQNKRQNGTTTQNKKFHAQIEAKRKEIREQRKEFLKLKAKSQAGIVQANRDALSCGICLENYDTDEKFPKVLDCGHTICLVCLDSLEKSNGYLVSCPFCREKCSTRNCPTNLFTLNK</sequence>
<dbReference type="CTD" id="9817261"/>
<keyword evidence="3" id="KW-0862">Zinc</keyword>
<dbReference type="PROSITE" id="PS50089">
    <property type="entry name" value="ZF_RING_2"/>
    <property type="match status" value="1"/>
</dbReference>
<dbReference type="AlphaFoldDB" id="A0A6A5G3D1"/>
<feature type="compositionally biased region" description="Polar residues" evidence="5">
    <location>
        <begin position="74"/>
        <end position="89"/>
    </location>
</feature>
<comment type="caution">
    <text evidence="7">The sequence shown here is derived from an EMBL/GenBank/DDBJ whole genome shotgun (WGS) entry which is preliminary data.</text>
</comment>
<reference evidence="7 8" key="1">
    <citation type="submission" date="2019-12" db="EMBL/GenBank/DDBJ databases">
        <title>Chromosome-level assembly of the Caenorhabditis remanei genome.</title>
        <authorList>
            <person name="Teterina A.A."/>
            <person name="Willis J.H."/>
            <person name="Phillips P.C."/>
        </authorList>
    </citation>
    <scope>NUCLEOTIDE SEQUENCE [LARGE SCALE GENOMIC DNA]</scope>
    <source>
        <strain evidence="7 8">PX506</strain>
        <tissue evidence="7">Whole organism</tissue>
    </source>
</reference>
<dbReference type="Gene3D" id="3.30.40.10">
    <property type="entry name" value="Zinc/RING finger domain, C3HC4 (zinc finger)"/>
    <property type="match status" value="1"/>
</dbReference>
<keyword evidence="1" id="KW-0479">Metal-binding</keyword>
<evidence type="ECO:0000313" key="7">
    <source>
        <dbReference type="EMBL" id="KAF1749410.1"/>
    </source>
</evidence>
<dbReference type="GO" id="GO:0061630">
    <property type="term" value="F:ubiquitin protein ligase activity"/>
    <property type="evidence" value="ECO:0007669"/>
    <property type="project" value="TreeGrafter"/>
</dbReference>
<evidence type="ECO:0000256" key="1">
    <source>
        <dbReference type="ARBA" id="ARBA00022723"/>
    </source>
</evidence>
<dbReference type="SMART" id="SM00184">
    <property type="entry name" value="RING"/>
    <property type="match status" value="1"/>
</dbReference>
<dbReference type="PANTHER" id="PTHR22791:SF34">
    <property type="entry name" value="RING-TYPE DOMAIN-CONTAINING PROTEIN"/>
    <property type="match status" value="1"/>
</dbReference>
<evidence type="ECO:0000256" key="2">
    <source>
        <dbReference type="ARBA" id="ARBA00022771"/>
    </source>
</evidence>
<dbReference type="KEGG" id="crq:GCK72_025878"/>
<dbReference type="PROSITE" id="PS00518">
    <property type="entry name" value="ZF_RING_1"/>
    <property type="match status" value="1"/>
</dbReference>
<dbReference type="GO" id="GO:0016567">
    <property type="term" value="P:protein ubiquitination"/>
    <property type="evidence" value="ECO:0007669"/>
    <property type="project" value="TreeGrafter"/>
</dbReference>
<dbReference type="InterPro" id="IPR013083">
    <property type="entry name" value="Znf_RING/FYVE/PHD"/>
</dbReference>
<evidence type="ECO:0000313" key="8">
    <source>
        <dbReference type="Proteomes" id="UP000483820"/>
    </source>
</evidence>
<evidence type="ECO:0000259" key="6">
    <source>
        <dbReference type="PROSITE" id="PS50089"/>
    </source>
</evidence>
<dbReference type="Pfam" id="PF13445">
    <property type="entry name" value="zf-RING_UBOX"/>
    <property type="match status" value="1"/>
</dbReference>
<dbReference type="GeneID" id="9817261"/>
<dbReference type="Proteomes" id="UP000483820">
    <property type="component" value="Chromosome X"/>
</dbReference>
<dbReference type="InterPro" id="IPR001841">
    <property type="entry name" value="Znf_RING"/>
</dbReference>
<keyword evidence="2 4" id="KW-0863">Zinc-finger</keyword>
<dbReference type="InterPro" id="IPR027370">
    <property type="entry name" value="Znf-RING_euk"/>
</dbReference>
<evidence type="ECO:0000256" key="4">
    <source>
        <dbReference type="PROSITE-ProRule" id="PRU00175"/>
    </source>
</evidence>
<evidence type="ECO:0000256" key="5">
    <source>
        <dbReference type="SAM" id="MobiDB-lite"/>
    </source>
</evidence>
<dbReference type="RefSeq" id="XP_003105571.2">
    <property type="nucleotide sequence ID" value="XM_003105523.2"/>
</dbReference>
<dbReference type="InterPro" id="IPR051435">
    <property type="entry name" value="RING_finger_E3_ubiq-ligases"/>
</dbReference>
<dbReference type="SUPFAM" id="SSF57850">
    <property type="entry name" value="RING/U-box"/>
    <property type="match status" value="1"/>
</dbReference>
<feature type="region of interest" description="Disordered" evidence="5">
    <location>
        <begin position="65"/>
        <end position="94"/>
    </location>
</feature>
<protein>
    <recommendedName>
        <fullName evidence="6">RING-type domain-containing protein</fullName>
    </recommendedName>
</protein>
<accession>A0A6A5G3D1</accession>
<dbReference type="InterPro" id="IPR017907">
    <property type="entry name" value="Znf_RING_CS"/>
</dbReference>
<organism evidence="7 8">
    <name type="scientific">Caenorhabditis remanei</name>
    <name type="common">Caenorhabditis vulgaris</name>
    <dbReference type="NCBI Taxonomy" id="31234"/>
    <lineage>
        <taxon>Eukaryota</taxon>
        <taxon>Metazoa</taxon>
        <taxon>Ecdysozoa</taxon>
        <taxon>Nematoda</taxon>
        <taxon>Chromadorea</taxon>
        <taxon>Rhabditida</taxon>
        <taxon>Rhabditina</taxon>
        <taxon>Rhabditomorpha</taxon>
        <taxon>Rhabditoidea</taxon>
        <taxon>Rhabditidae</taxon>
        <taxon>Peloderinae</taxon>
        <taxon>Caenorhabditis</taxon>
    </lineage>
</organism>
<dbReference type="EMBL" id="WUAV01000006">
    <property type="protein sequence ID" value="KAF1749410.1"/>
    <property type="molecule type" value="Genomic_DNA"/>
</dbReference>
<proteinExistence type="predicted"/>
<gene>
    <name evidence="7" type="ORF">GCK72_025878</name>
</gene>
<dbReference type="GO" id="GO:0008270">
    <property type="term" value="F:zinc ion binding"/>
    <property type="evidence" value="ECO:0007669"/>
    <property type="project" value="UniProtKB-KW"/>
</dbReference>
<dbReference type="PANTHER" id="PTHR22791">
    <property type="entry name" value="RING-TYPE DOMAIN-CONTAINING PROTEIN"/>
    <property type="match status" value="1"/>
</dbReference>
<name>A0A6A5G3D1_CAERE</name>